<keyword evidence="8" id="KW-1185">Reference proteome</keyword>
<keyword evidence="2 4" id="KW-0863">Zinc-finger</keyword>
<sequence>MSTFTIPTDPLPNAPTEGPLSGIPWRAAPDASKFRKFQNQHQTSKADVRASRDVVKGTCARCMKAEDDELKLKQCAKCQAVRYCSKECQKADWPAHKHACKLDSSSISVNKIGSALLASDFLNDKLQRCFISAFKMTTIPRSRLFTEMFVGVADVADVAIEPSTATDFFNLTIAMRDELTSAASDPTAGRRSRSRCTTSPRRPVPEGGIEVWKRMRTILDEQGHRDWAVGLLAVAKTHAPKLVALLPVPISRARITRHATVDTMLEAMNEHLKHDAKRNTLG</sequence>
<dbReference type="InterPro" id="IPR024119">
    <property type="entry name" value="TF_DEAF-1"/>
</dbReference>
<evidence type="ECO:0000256" key="5">
    <source>
        <dbReference type="SAM" id="MobiDB-lite"/>
    </source>
</evidence>
<dbReference type="EMBL" id="JACAZE010000008">
    <property type="protein sequence ID" value="KAF7308148.1"/>
    <property type="molecule type" value="Genomic_DNA"/>
</dbReference>
<protein>
    <recommendedName>
        <fullName evidence="6">MYND-type domain-containing protein</fullName>
    </recommendedName>
</protein>
<keyword evidence="1" id="KW-0479">Metal-binding</keyword>
<comment type="caution">
    <text evidence="7">The sequence shown here is derived from an EMBL/GenBank/DDBJ whole genome shotgun (WGS) entry which is preliminary data.</text>
</comment>
<accession>A0A8H6WB00</accession>
<evidence type="ECO:0000313" key="8">
    <source>
        <dbReference type="Proteomes" id="UP000613580"/>
    </source>
</evidence>
<evidence type="ECO:0000259" key="6">
    <source>
        <dbReference type="PROSITE" id="PS50865"/>
    </source>
</evidence>
<feature type="domain" description="MYND-type" evidence="6">
    <location>
        <begin position="59"/>
        <end position="100"/>
    </location>
</feature>
<dbReference type="PANTHER" id="PTHR10237:SF14">
    <property type="entry name" value="MYND-TYPE DOMAIN-CONTAINING PROTEIN"/>
    <property type="match status" value="1"/>
</dbReference>
<dbReference type="GO" id="GO:0008270">
    <property type="term" value="F:zinc ion binding"/>
    <property type="evidence" value="ECO:0007669"/>
    <property type="project" value="UniProtKB-KW"/>
</dbReference>
<name>A0A8H6WB00_MYCCL</name>
<keyword evidence="3" id="KW-0862">Zinc</keyword>
<proteinExistence type="predicted"/>
<dbReference type="GO" id="GO:0000981">
    <property type="term" value="F:DNA-binding transcription factor activity, RNA polymerase II-specific"/>
    <property type="evidence" value="ECO:0007669"/>
    <property type="project" value="TreeGrafter"/>
</dbReference>
<evidence type="ECO:0000256" key="1">
    <source>
        <dbReference type="ARBA" id="ARBA00022723"/>
    </source>
</evidence>
<evidence type="ECO:0000256" key="4">
    <source>
        <dbReference type="PROSITE-ProRule" id="PRU00134"/>
    </source>
</evidence>
<dbReference type="PROSITE" id="PS01360">
    <property type="entry name" value="ZF_MYND_1"/>
    <property type="match status" value="1"/>
</dbReference>
<dbReference type="Gene3D" id="6.10.140.2220">
    <property type="match status" value="1"/>
</dbReference>
<feature type="region of interest" description="Disordered" evidence="5">
    <location>
        <begin position="182"/>
        <end position="206"/>
    </location>
</feature>
<evidence type="ECO:0000256" key="2">
    <source>
        <dbReference type="ARBA" id="ARBA00022771"/>
    </source>
</evidence>
<evidence type="ECO:0000256" key="3">
    <source>
        <dbReference type="ARBA" id="ARBA00022833"/>
    </source>
</evidence>
<dbReference type="AlphaFoldDB" id="A0A8H6WB00"/>
<gene>
    <name evidence="7" type="ORF">HMN09_00662500</name>
</gene>
<reference evidence="7" key="1">
    <citation type="submission" date="2020-05" db="EMBL/GenBank/DDBJ databases">
        <title>Mycena genomes resolve the evolution of fungal bioluminescence.</title>
        <authorList>
            <person name="Tsai I.J."/>
        </authorList>
    </citation>
    <scope>NUCLEOTIDE SEQUENCE</scope>
    <source>
        <strain evidence="7">110903Hualien_Pintung</strain>
    </source>
</reference>
<dbReference type="Proteomes" id="UP000613580">
    <property type="component" value="Unassembled WGS sequence"/>
</dbReference>
<dbReference type="PANTHER" id="PTHR10237">
    <property type="entry name" value="DEFORMED EPIDERMAL AUTOREGULATORY FACTOR 1 HOMOLOG SUPPRESSIN"/>
    <property type="match status" value="1"/>
</dbReference>
<evidence type="ECO:0000313" key="7">
    <source>
        <dbReference type="EMBL" id="KAF7308148.1"/>
    </source>
</evidence>
<dbReference type="SUPFAM" id="SSF144232">
    <property type="entry name" value="HIT/MYND zinc finger-like"/>
    <property type="match status" value="1"/>
</dbReference>
<dbReference type="GO" id="GO:0005634">
    <property type="term" value="C:nucleus"/>
    <property type="evidence" value="ECO:0007669"/>
    <property type="project" value="TreeGrafter"/>
</dbReference>
<dbReference type="InterPro" id="IPR002893">
    <property type="entry name" value="Znf_MYND"/>
</dbReference>
<organism evidence="7 8">
    <name type="scientific">Mycena chlorophos</name>
    <name type="common">Agaric fungus</name>
    <name type="synonym">Agaricus chlorophos</name>
    <dbReference type="NCBI Taxonomy" id="658473"/>
    <lineage>
        <taxon>Eukaryota</taxon>
        <taxon>Fungi</taxon>
        <taxon>Dikarya</taxon>
        <taxon>Basidiomycota</taxon>
        <taxon>Agaricomycotina</taxon>
        <taxon>Agaricomycetes</taxon>
        <taxon>Agaricomycetidae</taxon>
        <taxon>Agaricales</taxon>
        <taxon>Marasmiineae</taxon>
        <taxon>Mycenaceae</taxon>
        <taxon>Mycena</taxon>
    </lineage>
</organism>
<dbReference type="Pfam" id="PF01753">
    <property type="entry name" value="zf-MYND"/>
    <property type="match status" value="1"/>
</dbReference>
<feature type="region of interest" description="Disordered" evidence="5">
    <location>
        <begin position="1"/>
        <end position="22"/>
    </location>
</feature>
<dbReference type="OrthoDB" id="3062451at2759"/>
<dbReference type="PROSITE" id="PS50865">
    <property type="entry name" value="ZF_MYND_2"/>
    <property type="match status" value="1"/>
</dbReference>